<evidence type="ECO:0000313" key="2">
    <source>
        <dbReference type="Proteomes" id="UP000001571"/>
    </source>
</evidence>
<dbReference type="InterPro" id="IPR038996">
    <property type="entry name" value="Gp14"/>
</dbReference>
<dbReference type="KEGG" id="vg:4818370"/>
<protein>
    <submittedName>
        <fullName evidence="1">Internal virion-like protein</fullName>
    </submittedName>
</protein>
<dbReference type="EMBL" id="EF160123">
    <property type="protein sequence ID" value="ABM63430.1"/>
    <property type="molecule type" value="Genomic_DNA"/>
</dbReference>
<accession>A2I808</accession>
<reference evidence="1 2" key="2">
    <citation type="journal article" date="1986" name="Appl. Environ. Microbiol.">
        <title>Cloning and Expression in Escherichia coli of the Polysaccharide Depolymerase Associated with Bacteriophage-Infected Erwinia amylovora.</title>
        <authorList>
            <person name="Vandenbergh P.A."/>
            <person name="Cole R.L."/>
        </authorList>
    </citation>
    <scope>NUCLEOTIDE SEQUENCE [LARGE SCALE GENOMIC DNA]</scope>
</reference>
<reference evidence="1 2" key="1">
    <citation type="journal article" date="1985" name="Appl. Environ. Microbiol.">
        <title>Partial Purification and Characterization of a Polysaccharide Depolymerase Associated with Phage-Infected Erwinia amylovora.</title>
        <authorList>
            <person name="Vandenbergh P.A."/>
            <person name="Wright A.M."/>
            <person name="Vidaver A.K."/>
        </authorList>
    </citation>
    <scope>NUCLEOTIDE SEQUENCE [LARGE SCALE GENOMIC DNA]</scope>
</reference>
<organism evidence="1 2">
    <name type="scientific">Erwinia phage Era103</name>
    <dbReference type="NCBI Taxonomy" id="418443"/>
    <lineage>
        <taxon>Viruses</taxon>
        <taxon>Duplodnaviria</taxon>
        <taxon>Heunggongvirae</taxon>
        <taxon>Uroviricota</taxon>
        <taxon>Caudoviricetes</taxon>
        <taxon>Autographivirales</taxon>
        <taxon>Autosignataviridae</taxon>
        <taxon>Molineuxvirinae</taxon>
        <taxon>Eracentumvirus</taxon>
        <taxon>Eracentumvirus era103</taxon>
    </lineage>
</organism>
<keyword evidence="2" id="KW-1185">Reference proteome</keyword>
<name>A2I808_9CAUD</name>
<dbReference type="Pfam" id="PF24072">
    <property type="entry name" value="T7_gp14"/>
    <property type="match status" value="1"/>
</dbReference>
<dbReference type="RefSeq" id="YP_001039671.1">
    <property type="nucleotide sequence ID" value="NC_009014.1"/>
</dbReference>
<evidence type="ECO:0000313" key="1">
    <source>
        <dbReference type="EMBL" id="ABM63430.1"/>
    </source>
</evidence>
<proteinExistence type="predicted"/>
<sequence length="223" mass="22552">MGVSSQGANGAAAGVASGAAMGATVGGPWGAVIGGVAGGVAGLVSGNSAAKKQKQALEEYNAQIRANAERNYQKLDIQESEAAGAAREQLLDNNIDMVKQRAQIESIAAATGTAGGTLGTLVNDTLAEGGRNQGAIIDNYNREMTGYASQAEDVRRGAQAQLKSTSIQKPTAGEWVGLIAKTGTEMYGGVKNGLSMNTELGSNYTLNGLASKLSSSGANTKLN</sequence>
<gene>
    <name evidence="1" type="ORF">Era103g40</name>
</gene>
<dbReference type="GeneID" id="4818370"/>
<dbReference type="Proteomes" id="UP000001571">
    <property type="component" value="Segment"/>
</dbReference>